<organism evidence="1 2">
    <name type="scientific">Gossypium laxum</name>
    <dbReference type="NCBI Taxonomy" id="34288"/>
    <lineage>
        <taxon>Eukaryota</taxon>
        <taxon>Viridiplantae</taxon>
        <taxon>Streptophyta</taxon>
        <taxon>Embryophyta</taxon>
        <taxon>Tracheophyta</taxon>
        <taxon>Spermatophyta</taxon>
        <taxon>Magnoliopsida</taxon>
        <taxon>eudicotyledons</taxon>
        <taxon>Gunneridae</taxon>
        <taxon>Pentapetalae</taxon>
        <taxon>rosids</taxon>
        <taxon>malvids</taxon>
        <taxon>Malvales</taxon>
        <taxon>Malvaceae</taxon>
        <taxon>Malvoideae</taxon>
        <taxon>Gossypium</taxon>
    </lineage>
</organism>
<accession>A0A7J9B179</accession>
<dbReference type="EMBL" id="JABEZV010437799">
    <property type="protein sequence ID" value="MBA0729479.1"/>
    <property type="molecule type" value="Genomic_DNA"/>
</dbReference>
<sequence>MVKLMGFFVKVDDNRVKLDVNTQIEIVFKSLTKELASFRALTTWGTTHLP</sequence>
<evidence type="ECO:0000313" key="1">
    <source>
        <dbReference type="EMBL" id="MBA0729479.1"/>
    </source>
</evidence>
<comment type="caution">
    <text evidence="1">The sequence shown here is derived from an EMBL/GenBank/DDBJ whole genome shotgun (WGS) entry which is preliminary data.</text>
</comment>
<name>A0A7J9B179_9ROSI</name>
<dbReference type="Proteomes" id="UP000593574">
    <property type="component" value="Unassembled WGS sequence"/>
</dbReference>
<gene>
    <name evidence="1" type="ORF">Golax_025793</name>
</gene>
<proteinExistence type="predicted"/>
<dbReference type="AlphaFoldDB" id="A0A7J9B179"/>
<evidence type="ECO:0000313" key="2">
    <source>
        <dbReference type="Proteomes" id="UP000593574"/>
    </source>
</evidence>
<reference evidence="1 2" key="1">
    <citation type="journal article" date="2019" name="Genome Biol. Evol.">
        <title>Insights into the evolution of the New World diploid cottons (Gossypium, subgenus Houzingenia) based on genome sequencing.</title>
        <authorList>
            <person name="Grover C.E."/>
            <person name="Arick M.A. 2nd"/>
            <person name="Thrash A."/>
            <person name="Conover J.L."/>
            <person name="Sanders W.S."/>
            <person name="Peterson D.G."/>
            <person name="Frelichowski J.E."/>
            <person name="Scheffler J.A."/>
            <person name="Scheffler B.E."/>
            <person name="Wendel J.F."/>
        </authorList>
    </citation>
    <scope>NUCLEOTIDE SEQUENCE [LARGE SCALE GENOMIC DNA]</scope>
    <source>
        <strain evidence="1">4</strain>
        <tissue evidence="1">Leaf</tissue>
    </source>
</reference>
<protein>
    <submittedName>
        <fullName evidence="1">Uncharacterized protein</fullName>
    </submittedName>
</protein>
<keyword evidence="2" id="KW-1185">Reference proteome</keyword>